<comment type="caution">
    <text evidence="1">The sequence shown here is derived from an EMBL/GenBank/DDBJ whole genome shotgun (WGS) entry which is preliminary data.</text>
</comment>
<gene>
    <name evidence="1" type="ORF">I5677_16420</name>
</gene>
<dbReference type="Proteomes" id="UP000623269">
    <property type="component" value="Unassembled WGS sequence"/>
</dbReference>
<sequence length="353" mass="41718">MNKFDERYDIRLAKISDVDQIMRFIDEYWKKGHIMSLDKELFMYEYADGDNINFVLAIDKNTHSIEGIFGFLRCSDTKDPLKKDIWGSIWKVVDTHDNMPFLGIELAKRVFSFTGCRTQIGNGANQNTTVPLRRLFFGDKVVKMKQYYLLNKSFEDYRVAIVKQKHDNKPNTTIQNEVTLREFKSIDEVKQYFDIESINAIPYKDNWYVNKRYFSHPYYKYLVYGIVNSKGQTGALMMARLLECNGNNLLRIVDYIGDQTLFSGLYNQFELLMSNYNLEYIDFFTYGFDEEAIIKAGFTLRTDQDPNVIPNYFEPFLRENVDIWAHYKYDGTLFFKADGDQDRPNIFIDKKIK</sequence>
<keyword evidence="2" id="KW-1185">Reference proteome</keyword>
<evidence type="ECO:0000313" key="1">
    <source>
        <dbReference type="EMBL" id="MBH1942488.1"/>
    </source>
</evidence>
<accession>A0A8J7L3F6</accession>
<evidence type="ECO:0000313" key="2">
    <source>
        <dbReference type="Proteomes" id="UP000623269"/>
    </source>
</evidence>
<dbReference type="EMBL" id="JAEAGR010000023">
    <property type="protein sequence ID" value="MBH1942488.1"/>
    <property type="molecule type" value="Genomic_DNA"/>
</dbReference>
<protein>
    <submittedName>
        <fullName evidence="1">Uncharacterized protein</fullName>
    </submittedName>
</protein>
<organism evidence="1 2">
    <name type="scientific">Mobilitalea sibirica</name>
    <dbReference type="NCBI Taxonomy" id="1462919"/>
    <lineage>
        <taxon>Bacteria</taxon>
        <taxon>Bacillati</taxon>
        <taxon>Bacillota</taxon>
        <taxon>Clostridia</taxon>
        <taxon>Lachnospirales</taxon>
        <taxon>Lachnospiraceae</taxon>
        <taxon>Mobilitalea</taxon>
    </lineage>
</organism>
<proteinExistence type="predicted"/>
<dbReference type="RefSeq" id="WP_197662742.1">
    <property type="nucleotide sequence ID" value="NZ_JAEAGR010000023.1"/>
</dbReference>
<dbReference type="AlphaFoldDB" id="A0A8J7L3F6"/>
<name>A0A8J7L3F6_9FIRM</name>
<reference evidence="1" key="1">
    <citation type="submission" date="2020-12" db="EMBL/GenBank/DDBJ databases">
        <title>M. sibirica DSM 26468T genome.</title>
        <authorList>
            <person name="Thieme N."/>
            <person name="Rettenmaier R."/>
            <person name="Zverlov V."/>
            <person name="Liebl W."/>
        </authorList>
    </citation>
    <scope>NUCLEOTIDE SEQUENCE</scope>
    <source>
        <strain evidence="1">DSM 26468</strain>
    </source>
</reference>